<dbReference type="SMART" id="SM00382">
    <property type="entry name" value="AAA"/>
    <property type="match status" value="1"/>
</dbReference>
<dbReference type="SUPFAM" id="SSF52540">
    <property type="entry name" value="P-loop containing nucleoside triphosphate hydrolases"/>
    <property type="match status" value="1"/>
</dbReference>
<dbReference type="OrthoDB" id="419933at2"/>
<dbReference type="InterPro" id="IPR027417">
    <property type="entry name" value="P-loop_NTPase"/>
</dbReference>
<proteinExistence type="predicted"/>
<dbReference type="Proteomes" id="UP000295680">
    <property type="component" value="Unassembled WGS sequence"/>
</dbReference>
<reference evidence="2 3" key="1">
    <citation type="submission" date="2019-03" db="EMBL/GenBank/DDBJ databases">
        <title>Genomic Encyclopedia of Type Strains, Phase IV (KMG-IV): sequencing the most valuable type-strain genomes for metagenomic binning, comparative biology and taxonomic classification.</title>
        <authorList>
            <person name="Goeker M."/>
        </authorList>
    </citation>
    <scope>NUCLEOTIDE SEQUENCE [LARGE SCALE GENOMIC DNA]</scope>
    <source>
        <strain evidence="2 3">DSM 45934</strain>
    </source>
</reference>
<dbReference type="Gene3D" id="3.40.50.300">
    <property type="entry name" value="P-loop containing nucleotide triphosphate hydrolases"/>
    <property type="match status" value="1"/>
</dbReference>
<comment type="caution">
    <text evidence="2">The sequence shown here is derived from an EMBL/GenBank/DDBJ whole genome shotgun (WGS) entry which is preliminary data.</text>
</comment>
<dbReference type="AlphaFoldDB" id="A0A4R2J5S7"/>
<accession>A0A4R2J5S7</accession>
<dbReference type="EMBL" id="SLWS01000010">
    <property type="protein sequence ID" value="TCO53714.1"/>
    <property type="molecule type" value="Genomic_DNA"/>
</dbReference>
<name>A0A4R2J5S7_9PSEU</name>
<evidence type="ECO:0000313" key="3">
    <source>
        <dbReference type="Proteomes" id="UP000295680"/>
    </source>
</evidence>
<dbReference type="GO" id="GO:0016887">
    <property type="term" value="F:ATP hydrolysis activity"/>
    <property type="evidence" value="ECO:0007669"/>
    <property type="project" value="InterPro"/>
</dbReference>
<evidence type="ECO:0000313" key="2">
    <source>
        <dbReference type="EMBL" id="TCO53714.1"/>
    </source>
</evidence>
<dbReference type="InterPro" id="IPR003593">
    <property type="entry name" value="AAA+_ATPase"/>
</dbReference>
<gene>
    <name evidence="2" type="ORF">EV192_110304</name>
</gene>
<organism evidence="2 3">
    <name type="scientific">Actinocrispum wychmicini</name>
    <dbReference type="NCBI Taxonomy" id="1213861"/>
    <lineage>
        <taxon>Bacteria</taxon>
        <taxon>Bacillati</taxon>
        <taxon>Actinomycetota</taxon>
        <taxon>Actinomycetes</taxon>
        <taxon>Pseudonocardiales</taxon>
        <taxon>Pseudonocardiaceae</taxon>
        <taxon>Actinocrispum</taxon>
    </lineage>
</organism>
<protein>
    <recommendedName>
        <fullName evidence="1">AAA+ ATPase domain-containing protein</fullName>
    </recommendedName>
</protein>
<dbReference type="RefSeq" id="WP_132123667.1">
    <property type="nucleotide sequence ID" value="NZ_SLWS01000010.1"/>
</dbReference>
<dbReference type="InterPro" id="IPR049945">
    <property type="entry name" value="AAA_22"/>
</dbReference>
<dbReference type="Pfam" id="PF13401">
    <property type="entry name" value="AAA_22"/>
    <property type="match status" value="1"/>
</dbReference>
<evidence type="ECO:0000259" key="1">
    <source>
        <dbReference type="SMART" id="SM00382"/>
    </source>
</evidence>
<sequence>MHLSTLDATRLPLLLLGHPGAGKSVLTKILAARLPGSGYTAVYVPLRHVTADAPVYRQVQEALDLTTHGRVDWADLTDQSEGTLRVVLLDGLDELLQAAEHSRSAFLHDVVEFQRREAEQLRPVAVVVTTRSVVADRVDIAAGTTVIKLAEFTGTQVDQWRETWNRTNGSGIASGAVRPLTAEAVVRCGPLARQPLLLLMVAMYEADPSTSPIETGLSETALYQRLLENFAQREASRTRSGRRDLVKAARDQLRQLAIAALAMVNRGRQYVTEAELDRDLTALGMAKRDIFARFFFISTAQATVHAERTLRSYEFLHSTFGEYLVAREIVDVLLDTADRATSRRGPVTPDDSLLFALLSHHCIAARRSIVSFALGIFAGLPAADRDAVASLLTTLIRGCRTRQGSGQYTGYQPTETDHVREIAVYSVNLVLLRLGAAHPLVRLDQLWPEEPEAMWRSTVQLWRASLDESNWLAVLSLISMSDGVLLLAMTALSDRYREVSYAKLIGDRELAMNLAMGQTVRTNPAFVFDDTVDADETFARWIIPAAVLAIPESAALSEEQLQALVRSSGRKAHDILQICAQVLRSRGDILPYDTTLSLVRVVAGFPEYFEDAIAAAVLTNPKLLKDVPEIRAPDYYSDRVAAWLVVGHRFNDGERQPESDLLDSLAAALKARLASWPW</sequence>
<keyword evidence="3" id="KW-1185">Reference proteome</keyword>
<feature type="domain" description="AAA+ ATPase" evidence="1">
    <location>
        <begin position="9"/>
        <end position="153"/>
    </location>
</feature>